<gene>
    <name evidence="6" type="ORF">CYMTET_21678</name>
</gene>
<evidence type="ECO:0000256" key="3">
    <source>
        <dbReference type="ARBA" id="ARBA00022833"/>
    </source>
</evidence>
<proteinExistence type="predicted"/>
<keyword evidence="1" id="KW-0479">Metal-binding</keyword>
<name>A0AAE0L320_9CHLO</name>
<dbReference type="Gene3D" id="6.10.140.2220">
    <property type="match status" value="1"/>
</dbReference>
<dbReference type="PROSITE" id="PS50865">
    <property type="entry name" value="ZF_MYND_2"/>
    <property type="match status" value="1"/>
</dbReference>
<dbReference type="GO" id="GO:0008270">
    <property type="term" value="F:zinc ion binding"/>
    <property type="evidence" value="ECO:0007669"/>
    <property type="project" value="UniProtKB-KW"/>
</dbReference>
<dbReference type="Proteomes" id="UP001190700">
    <property type="component" value="Unassembled WGS sequence"/>
</dbReference>
<keyword evidence="7" id="KW-1185">Reference proteome</keyword>
<dbReference type="AlphaFoldDB" id="A0AAE0L320"/>
<comment type="caution">
    <text evidence="6">The sequence shown here is derived from an EMBL/GenBank/DDBJ whole genome shotgun (WGS) entry which is preliminary data.</text>
</comment>
<evidence type="ECO:0000313" key="7">
    <source>
        <dbReference type="Proteomes" id="UP001190700"/>
    </source>
</evidence>
<keyword evidence="2 4" id="KW-0863">Zinc-finger</keyword>
<dbReference type="Pfam" id="PF01753">
    <property type="entry name" value="zf-MYND"/>
    <property type="match status" value="1"/>
</dbReference>
<keyword evidence="3" id="KW-0862">Zinc</keyword>
<evidence type="ECO:0000259" key="5">
    <source>
        <dbReference type="PROSITE" id="PS50865"/>
    </source>
</evidence>
<accession>A0AAE0L320</accession>
<dbReference type="InterPro" id="IPR002893">
    <property type="entry name" value="Znf_MYND"/>
</dbReference>
<evidence type="ECO:0000256" key="1">
    <source>
        <dbReference type="ARBA" id="ARBA00022723"/>
    </source>
</evidence>
<dbReference type="EMBL" id="LGRX02010684">
    <property type="protein sequence ID" value="KAK3269900.1"/>
    <property type="molecule type" value="Genomic_DNA"/>
</dbReference>
<sequence length="133" mass="14952">MVDVACCNLCGSKENLKVCVACHSVAYCCKEHQKSDWKHHKPFCHITRAAKESGKSGVSLDGGRKQNEYVGTLYWTPGTKFAKLPPFPKDKWPPPLGGDDWQSYMDWRFERDADDTLTVEASQLDGDLPLTCK</sequence>
<dbReference type="SUPFAM" id="SSF144232">
    <property type="entry name" value="HIT/MYND zinc finger-like"/>
    <property type="match status" value="1"/>
</dbReference>
<organism evidence="6 7">
    <name type="scientific">Cymbomonas tetramitiformis</name>
    <dbReference type="NCBI Taxonomy" id="36881"/>
    <lineage>
        <taxon>Eukaryota</taxon>
        <taxon>Viridiplantae</taxon>
        <taxon>Chlorophyta</taxon>
        <taxon>Pyramimonadophyceae</taxon>
        <taxon>Pyramimonadales</taxon>
        <taxon>Pyramimonadaceae</taxon>
        <taxon>Cymbomonas</taxon>
    </lineage>
</organism>
<evidence type="ECO:0000256" key="2">
    <source>
        <dbReference type="ARBA" id="ARBA00022771"/>
    </source>
</evidence>
<reference evidence="6 7" key="1">
    <citation type="journal article" date="2015" name="Genome Biol. Evol.">
        <title>Comparative Genomics of a Bacterivorous Green Alga Reveals Evolutionary Causalities and Consequences of Phago-Mixotrophic Mode of Nutrition.</title>
        <authorList>
            <person name="Burns J.A."/>
            <person name="Paasch A."/>
            <person name="Narechania A."/>
            <person name="Kim E."/>
        </authorList>
    </citation>
    <scope>NUCLEOTIDE SEQUENCE [LARGE SCALE GENOMIC DNA]</scope>
    <source>
        <strain evidence="6 7">PLY_AMNH</strain>
    </source>
</reference>
<evidence type="ECO:0000256" key="4">
    <source>
        <dbReference type="PROSITE-ProRule" id="PRU00134"/>
    </source>
</evidence>
<protein>
    <recommendedName>
        <fullName evidence="5">MYND-type domain-containing protein</fullName>
    </recommendedName>
</protein>
<evidence type="ECO:0000313" key="6">
    <source>
        <dbReference type="EMBL" id="KAK3269900.1"/>
    </source>
</evidence>
<feature type="domain" description="MYND-type" evidence="5">
    <location>
        <begin position="7"/>
        <end position="44"/>
    </location>
</feature>